<evidence type="ECO:0000256" key="1">
    <source>
        <dbReference type="SAM" id="MobiDB-lite"/>
    </source>
</evidence>
<dbReference type="Proteomes" id="UP000182998">
    <property type="component" value="Unassembled WGS sequence"/>
</dbReference>
<reference evidence="4 6" key="3">
    <citation type="submission" date="2016-10" db="EMBL/GenBank/DDBJ databases">
        <authorList>
            <person name="Varghese N."/>
            <person name="Submissions S."/>
        </authorList>
    </citation>
    <scope>NUCLEOTIDE SEQUENCE [LARGE SCALE GENOMIC DNA]</scope>
    <source>
        <strain evidence="4 6">ATCC 33218</strain>
    </source>
</reference>
<gene>
    <name evidence="3" type="ORF">LMI_1926</name>
    <name evidence="4" type="ORF">SAMN02982997_01428</name>
</gene>
<feature type="region of interest" description="Disordered" evidence="1">
    <location>
        <begin position="143"/>
        <end position="177"/>
    </location>
</feature>
<dbReference type="OrthoDB" id="5637520at2"/>
<evidence type="ECO:0000259" key="2">
    <source>
        <dbReference type="PROSITE" id="PS50181"/>
    </source>
</evidence>
<dbReference type="RefSeq" id="WP_045099500.1">
    <property type="nucleotide sequence ID" value="NZ_CP020614.1"/>
</dbReference>
<keyword evidence="6" id="KW-1185">Reference proteome</keyword>
<evidence type="ECO:0000313" key="5">
    <source>
        <dbReference type="Proteomes" id="UP000032414"/>
    </source>
</evidence>
<protein>
    <recommendedName>
        <fullName evidence="2">F-box domain-containing protein</fullName>
    </recommendedName>
</protein>
<reference evidence="5" key="2">
    <citation type="submission" date="2014-09" db="EMBL/GenBank/DDBJ databases">
        <authorList>
            <person name="Gomez-Valero L."/>
        </authorList>
    </citation>
    <scope>NUCLEOTIDE SEQUENCE [LARGE SCALE GENOMIC DNA]</scope>
    <source>
        <strain evidence="5">ATCC33218</strain>
    </source>
</reference>
<dbReference type="HOGENOM" id="CLU_1517199_0_0_6"/>
<dbReference type="KEGG" id="tmc:LMI_1926"/>
<dbReference type="PROSITE" id="PS50181">
    <property type="entry name" value="FBOX"/>
    <property type="match status" value="1"/>
</dbReference>
<dbReference type="EMBL" id="LN614830">
    <property type="protein sequence ID" value="CEG61215.1"/>
    <property type="molecule type" value="Genomic_DNA"/>
</dbReference>
<dbReference type="PATRIC" id="fig|451.8.peg.1377"/>
<dbReference type="Proteomes" id="UP000032414">
    <property type="component" value="Chromosome I"/>
</dbReference>
<evidence type="ECO:0000313" key="3">
    <source>
        <dbReference type="EMBL" id="CEG61215.1"/>
    </source>
</evidence>
<accession>A0A098GGU6</accession>
<feature type="compositionally biased region" description="Basic and acidic residues" evidence="1">
    <location>
        <begin position="148"/>
        <end position="164"/>
    </location>
</feature>
<dbReference type="InterPro" id="IPR001810">
    <property type="entry name" value="F-box_dom"/>
</dbReference>
<proteinExistence type="predicted"/>
<feature type="domain" description="F-box" evidence="2">
    <location>
        <begin position="1"/>
        <end position="48"/>
    </location>
</feature>
<organism evidence="3 5">
    <name type="scientific">Legionella micdadei</name>
    <name type="common">Tatlockia micdadei</name>
    <dbReference type="NCBI Taxonomy" id="451"/>
    <lineage>
        <taxon>Bacteria</taxon>
        <taxon>Pseudomonadati</taxon>
        <taxon>Pseudomonadota</taxon>
        <taxon>Gammaproteobacteria</taxon>
        <taxon>Legionellales</taxon>
        <taxon>Legionellaceae</taxon>
        <taxon>Legionella</taxon>
    </lineage>
</organism>
<evidence type="ECO:0000313" key="6">
    <source>
        <dbReference type="Proteomes" id="UP000182998"/>
    </source>
</evidence>
<dbReference type="AlphaFoldDB" id="A0A098GGU6"/>
<dbReference type="EMBL" id="FMVN01000006">
    <property type="protein sequence ID" value="SCY33097.1"/>
    <property type="molecule type" value="Genomic_DNA"/>
</dbReference>
<evidence type="ECO:0000313" key="4">
    <source>
        <dbReference type="EMBL" id="SCY33097.1"/>
    </source>
</evidence>
<sequence length="177" mass="20262">MFKDLPYEILVKICDQLNIKDERSLGFFSSEVKAVTMAEMQRRLFKVLQNPSPNAFCQFLECITSDEKIGYAILFDSTCKDILINKRPRTLPHWILSVAQAQPNLLQPILEDQDYLESLSSSEISFLLNNHVEKLDDPARLRAQLGRKTREPSDKSEEIDRIEESSSAESNVSLGIR</sequence>
<reference evidence="3" key="1">
    <citation type="submission" date="2014-09" db="EMBL/GenBank/DDBJ databases">
        <authorList>
            <person name="GOMEZ-VALERO Laura"/>
        </authorList>
    </citation>
    <scope>NUCLEOTIDE SEQUENCE</scope>
    <source>
        <strain evidence="3">ATCC33218</strain>
    </source>
</reference>
<name>A0A098GGU6_LEGMI</name>